<protein>
    <submittedName>
        <fullName evidence="6">Transmembrane protein</fullName>
    </submittedName>
</protein>
<dbReference type="GO" id="GO:0005794">
    <property type="term" value="C:Golgi apparatus"/>
    <property type="evidence" value="ECO:0007669"/>
    <property type="project" value="TreeGrafter"/>
</dbReference>
<dbReference type="PANTHER" id="PTHR13377:SF3">
    <property type="entry name" value="TRANSMEMBRANE PROTEIN 115"/>
    <property type="match status" value="1"/>
</dbReference>
<sequence>MSEQSSQSTRTYPSIDGGWIKDVPRLSKTIGAILGVFLFLGVFFYQYTSPFFALNAARVGPPEFKLWTLFTAGFYDYSIIGGILNIILLMIFGKQFEPIWGSTEFMKFISIVNIFSGLCVFLYFIFYYSITGQSSVLYEANSCGFSGVIAGFTVVLKQLFPEQIIPIFFGVNIRAKHLPSIYVLITLVFMVIGLYSRSSHFVIFGTIVSWIYLRFYQRKGRENVRGDRNESFSFATFFPEPLHNNNNQRLILSP</sequence>
<dbReference type="InterPro" id="IPR013861">
    <property type="entry name" value="TMEM115/Pdh1/Rbl19"/>
</dbReference>
<dbReference type="Gene3D" id="1.20.1540.10">
    <property type="entry name" value="Rhomboid-like"/>
    <property type="match status" value="1"/>
</dbReference>
<evidence type="ECO:0000256" key="3">
    <source>
        <dbReference type="ARBA" id="ARBA00022989"/>
    </source>
</evidence>
<dbReference type="GO" id="GO:0016020">
    <property type="term" value="C:membrane"/>
    <property type="evidence" value="ECO:0007669"/>
    <property type="project" value="UniProtKB-SubCell"/>
</dbReference>
<organism evidence="6 7">
    <name type="scientific">Cavenderia fasciculata</name>
    <name type="common">Slime mold</name>
    <name type="synonym">Dictyostelium fasciculatum</name>
    <dbReference type="NCBI Taxonomy" id="261658"/>
    <lineage>
        <taxon>Eukaryota</taxon>
        <taxon>Amoebozoa</taxon>
        <taxon>Evosea</taxon>
        <taxon>Eumycetozoa</taxon>
        <taxon>Dictyostelia</taxon>
        <taxon>Acytosteliales</taxon>
        <taxon>Cavenderiaceae</taxon>
        <taxon>Cavenderia</taxon>
    </lineage>
</organism>
<dbReference type="EMBL" id="GL883006">
    <property type="protein sequence ID" value="EGG24491.1"/>
    <property type="molecule type" value="Genomic_DNA"/>
</dbReference>
<evidence type="ECO:0000313" key="7">
    <source>
        <dbReference type="Proteomes" id="UP000007797"/>
    </source>
</evidence>
<feature type="transmembrane region" description="Helical" evidence="5">
    <location>
        <begin position="201"/>
        <end position="216"/>
    </location>
</feature>
<dbReference type="RefSeq" id="XP_004362342.1">
    <property type="nucleotide sequence ID" value="XM_004362285.1"/>
</dbReference>
<feature type="transmembrane region" description="Helical" evidence="5">
    <location>
        <begin position="67"/>
        <end position="93"/>
    </location>
</feature>
<evidence type="ECO:0000256" key="5">
    <source>
        <dbReference type="SAM" id="Phobius"/>
    </source>
</evidence>
<dbReference type="GO" id="GO:0006890">
    <property type="term" value="P:retrograde vesicle-mediated transport, Golgi to endoplasmic reticulum"/>
    <property type="evidence" value="ECO:0007669"/>
    <property type="project" value="InterPro"/>
</dbReference>
<evidence type="ECO:0000313" key="6">
    <source>
        <dbReference type="EMBL" id="EGG24491.1"/>
    </source>
</evidence>
<evidence type="ECO:0000256" key="1">
    <source>
        <dbReference type="ARBA" id="ARBA00004141"/>
    </source>
</evidence>
<feature type="transmembrane region" description="Helical" evidence="5">
    <location>
        <begin position="29"/>
        <end position="47"/>
    </location>
</feature>
<keyword evidence="4 5" id="KW-0472">Membrane</keyword>
<gene>
    <name evidence="6" type="primary">tmem115</name>
    <name evidence="6" type="ORF">DFA_02734</name>
</gene>
<dbReference type="SMART" id="SM01160">
    <property type="entry name" value="DUF1751"/>
    <property type="match status" value="1"/>
</dbReference>
<dbReference type="Proteomes" id="UP000007797">
    <property type="component" value="Unassembled WGS sequence"/>
</dbReference>
<reference evidence="7" key="1">
    <citation type="journal article" date="2011" name="Genome Res.">
        <title>Phylogeny-wide analysis of social amoeba genomes highlights ancient origins for complex intercellular communication.</title>
        <authorList>
            <person name="Heidel A.J."/>
            <person name="Lawal H.M."/>
            <person name="Felder M."/>
            <person name="Schilde C."/>
            <person name="Helps N.R."/>
            <person name="Tunggal B."/>
            <person name="Rivero F."/>
            <person name="John U."/>
            <person name="Schleicher M."/>
            <person name="Eichinger L."/>
            <person name="Platzer M."/>
            <person name="Noegel A.A."/>
            <person name="Schaap P."/>
            <person name="Gloeckner G."/>
        </authorList>
    </citation>
    <scope>NUCLEOTIDE SEQUENCE [LARGE SCALE GENOMIC DNA]</scope>
    <source>
        <strain evidence="7">SH3</strain>
    </source>
</reference>
<dbReference type="SUPFAM" id="SSF144091">
    <property type="entry name" value="Rhomboid-like"/>
    <property type="match status" value="1"/>
</dbReference>
<keyword evidence="3 5" id="KW-1133">Transmembrane helix</keyword>
<dbReference type="STRING" id="1054147.F4PI04"/>
<proteinExistence type="predicted"/>
<keyword evidence="7" id="KW-1185">Reference proteome</keyword>
<evidence type="ECO:0000256" key="2">
    <source>
        <dbReference type="ARBA" id="ARBA00022692"/>
    </source>
</evidence>
<dbReference type="InterPro" id="IPR035952">
    <property type="entry name" value="Rhomboid-like_sf"/>
</dbReference>
<dbReference type="AlphaFoldDB" id="F4PI04"/>
<feature type="transmembrane region" description="Helical" evidence="5">
    <location>
        <begin position="177"/>
        <end position="195"/>
    </location>
</feature>
<dbReference type="GeneID" id="14876824"/>
<dbReference type="OrthoDB" id="73612at2759"/>
<dbReference type="FunFam" id="1.20.1540.10:FF:000004">
    <property type="entry name" value="Transmembrane protein 115"/>
    <property type="match status" value="1"/>
</dbReference>
<dbReference type="Pfam" id="PF08551">
    <property type="entry name" value="DUF1751"/>
    <property type="match status" value="1"/>
</dbReference>
<feature type="transmembrane region" description="Helical" evidence="5">
    <location>
        <begin position="105"/>
        <end position="130"/>
    </location>
</feature>
<name>F4PI04_CACFS</name>
<evidence type="ECO:0000256" key="4">
    <source>
        <dbReference type="ARBA" id="ARBA00023136"/>
    </source>
</evidence>
<keyword evidence="2 5" id="KW-0812">Transmembrane</keyword>
<dbReference type="OMA" id="WATLFPS"/>
<dbReference type="PANTHER" id="PTHR13377">
    <property type="entry name" value="PLACENTAL PROTEIN 6"/>
    <property type="match status" value="1"/>
</dbReference>
<dbReference type="KEGG" id="dfa:DFA_02734"/>
<accession>F4PI04</accession>
<comment type="subcellular location">
    <subcellularLocation>
        <location evidence="1">Membrane</location>
        <topology evidence="1">Multi-pass membrane protein</topology>
    </subcellularLocation>
</comment>